<feature type="region of interest" description="Disordered" evidence="8">
    <location>
        <begin position="211"/>
        <end position="237"/>
    </location>
</feature>
<evidence type="ECO:0000256" key="3">
    <source>
        <dbReference type="ARBA" id="ARBA00022692"/>
    </source>
</evidence>
<keyword evidence="5" id="KW-0067">ATP-binding</keyword>
<organism evidence="11 12">
    <name type="scientific">Sphagnum troendelagicum</name>
    <dbReference type="NCBI Taxonomy" id="128251"/>
    <lineage>
        <taxon>Eukaryota</taxon>
        <taxon>Viridiplantae</taxon>
        <taxon>Streptophyta</taxon>
        <taxon>Embryophyta</taxon>
        <taxon>Bryophyta</taxon>
        <taxon>Sphagnophytina</taxon>
        <taxon>Sphagnopsida</taxon>
        <taxon>Sphagnales</taxon>
        <taxon>Sphagnaceae</taxon>
        <taxon>Sphagnum</taxon>
    </lineage>
</organism>
<feature type="compositionally biased region" description="Gly residues" evidence="8">
    <location>
        <begin position="67"/>
        <end position="78"/>
    </location>
</feature>
<dbReference type="InterPro" id="IPR003593">
    <property type="entry name" value="AAA+_ATPase"/>
</dbReference>
<feature type="transmembrane region" description="Helical" evidence="9">
    <location>
        <begin position="1658"/>
        <end position="1675"/>
    </location>
</feature>
<proteinExistence type="predicted"/>
<evidence type="ECO:0000256" key="2">
    <source>
        <dbReference type="ARBA" id="ARBA00022448"/>
    </source>
</evidence>
<dbReference type="Gene3D" id="3.40.50.300">
    <property type="entry name" value="P-loop containing nucleotide triphosphate hydrolases"/>
    <property type="match status" value="2"/>
</dbReference>
<feature type="transmembrane region" description="Helical" evidence="9">
    <location>
        <begin position="839"/>
        <end position="860"/>
    </location>
</feature>
<feature type="region of interest" description="Disordered" evidence="8">
    <location>
        <begin position="136"/>
        <end position="199"/>
    </location>
</feature>
<gene>
    <name evidence="11" type="ORF">CSSPTR1EN2_LOCUS7430</name>
</gene>
<reference evidence="11" key="1">
    <citation type="submission" date="2024-02" db="EMBL/GenBank/DDBJ databases">
        <authorList>
            <consortium name="ELIXIR-Norway"/>
            <consortium name="Elixir Norway"/>
        </authorList>
    </citation>
    <scope>NUCLEOTIDE SEQUENCE</scope>
</reference>
<evidence type="ECO:0000256" key="6">
    <source>
        <dbReference type="ARBA" id="ARBA00022989"/>
    </source>
</evidence>
<keyword evidence="12" id="KW-1185">Reference proteome</keyword>
<sequence length="1771" mass="195703">MTESSSSDTGFTREAGGGDEARAAPARALNSVATTGGTNESRSTSNLASDAAGVVVQPQEITRDGMAGSGRMSGGGTGPALRRRSSSSSRRIQPLPLSSAAAATVDQISFDPQLLLQEGLDEWQDRARDLRNLRRAASIRQQPASSEKTTPSKTPSFRFQERSQSARRHSYESNGDTEGSTHGAVQYSTGDPGERDGDQFLFSEASEDGLQYGLGRGPRITTPGFETPSNVSSGVQNEGLSPAIRERDEEGDHGTADIPHELYAALAEAPQASLIHIVGLYHQVLLEHGLVQEAERIMSKLGELQSAIDSVEAERELQGMDLLLKDGLLKYLLKVSPLLPAIPPQIVKFKGLTLTRKMKVEAGYDTMFTKVQGIVKSPLSKSHIEEMAMLKGVTGYIMPGTLTLIMGPPGCGKSNLIRLLAGRPTGPDTALEGRVTYNGRNVQDIRCQRLAALVSAQDIHLPALTVRETLEFARDCTQAHRTKHYGDELKQLMGEALKHGQDPKLEMNLSMVGLKRVAGRPVGSPMRPSLTADEQHRLTIAEVVAGTYAAYFIDQLNQGADEAMTFDLVTSMRIIARIRQISVIGSILQPSSEVFQLFDRIIVLDGGQIMFQGPRQDALPYFESLGYVKPKNLSISEFLSEVTTPEGAHYLQPGYPKLMVEEFAANFLLSPTFRDIHRVVNSSDLLEEVWVEGNQPLGLGFTESRANNNGSGIVTGPGAVPSMLVAGVIEKGGSLAEPSISHTSLIAPGDEVVAVGGNGDMLKYFKTYDRALDNSLTGGLASAIDHVVEPVRLQLERPFQETKGLPIQFDREYILDLKPEMILLLKRELKVAWRNKLGFYLRLMQILIMSLYTGIVFFRVHNNPNQLDLNLLKSVFFISLLNLTLFNLGQLPGLLDERALYYKQQDAHFYRPLSYLFAKIVGGFPFTLLETTIWTLVVYFMTGLSLEDGGWHFWVYYIIATLSALNGASLVRFMAYFAPTRDAANALIGVFVAIFIVFAGFLVPRFIVRHYWIWAYYIDPLQWAITALMVNEFNSKTYSLPCSEVPDVVTNLPQCVGRPTNTIGHAYLARGQFYTSNSWIAVSIAVVVGWIVLLNVGAYFCLAKLRHVPRRNPFLEMKLATMDQHQVAKDEEWASAERKLSHSALPITLSWHELSYDILIPTIGQTRAILSHVSGWGKPGDMVALLGSYESGKTTLLNCLAGRKISLGRIGGQILVNGYPKVQKTFTHVEGYVEDLGSHAPYMTVRESIEFSAALRLGKKFAFEKRKEFVEEILELMQINHVSDMLINALLGNEENSREQATRLAIATELAGNPSILFLDLPTKGLDSHNSGHIVECLKRIADTGRLVISTLQSPSIRQISAFTRAQILKKGGETVYFGPVGTDGELIQKYFEAIPGTPLCPENQSPVNYAISVIGDGVKDVKSLRDYAFEFRVSELALQTHIEMQQLRRGKGQQGPDLVESGYRAPFPLMAKEILLKMQRFYWRNVNYNFGRMTSALGLGLILGSVYFNITPDTNVKMNAKSQSLFIICVLLGVTNASNVIPQILTMSATLERETNTNQYNVLLYNIGWTLGEVPYLATSTMIFCFVFCLMAQIAVHSAAQFFRFYFVLFEFTLAVTFLGALIVVASPLPQIAAVLVPIVIGFWTATGGSVVPKKKILNTVIWIFWTNPIQYALNSLTSITFFCDTNKPECLNNGANMACLNSPAACAQCSCPRVSDLNNVFVWTQLQFNRSLNNARIPIDMLVLAMFVLFFRFVTAVLLYFRMKRMQTK</sequence>
<feature type="domain" description="ABC transporter" evidence="10">
    <location>
        <begin position="369"/>
        <end position="631"/>
    </location>
</feature>
<feature type="transmembrane region" description="Helical" evidence="9">
    <location>
        <begin position="1079"/>
        <end position="1102"/>
    </location>
</feature>
<dbReference type="InterPro" id="IPR013525">
    <property type="entry name" value="ABC2_TM"/>
</dbReference>
<keyword evidence="3 9" id="KW-0812">Transmembrane</keyword>
<dbReference type="EMBL" id="OZ019906">
    <property type="protein sequence ID" value="CAK9204526.1"/>
    <property type="molecule type" value="Genomic_DNA"/>
</dbReference>
<feature type="transmembrane region" description="Helical" evidence="9">
    <location>
        <begin position="1526"/>
        <end position="1546"/>
    </location>
</feature>
<dbReference type="SUPFAM" id="SSF52540">
    <property type="entry name" value="P-loop containing nucleoside triphosphate hydrolases"/>
    <property type="match status" value="2"/>
</dbReference>
<keyword evidence="4" id="KW-0547">Nucleotide-binding</keyword>
<feature type="transmembrane region" description="Helical" evidence="9">
    <location>
        <begin position="1633"/>
        <end position="1653"/>
    </location>
</feature>
<feature type="region of interest" description="Disordered" evidence="8">
    <location>
        <begin position="1"/>
        <end position="100"/>
    </location>
</feature>
<feature type="compositionally biased region" description="Polar residues" evidence="8">
    <location>
        <begin position="31"/>
        <end position="48"/>
    </location>
</feature>
<feature type="domain" description="ABC transporter" evidence="10">
    <location>
        <begin position="1154"/>
        <end position="1397"/>
    </location>
</feature>
<accession>A0ABP0TTE3</accession>
<feature type="transmembrane region" description="Helical" evidence="9">
    <location>
        <begin position="1575"/>
        <end position="1597"/>
    </location>
</feature>
<feature type="transmembrane region" description="Helical" evidence="9">
    <location>
        <begin position="875"/>
        <end position="895"/>
    </location>
</feature>
<evidence type="ECO:0000256" key="7">
    <source>
        <dbReference type="ARBA" id="ARBA00023136"/>
    </source>
</evidence>
<evidence type="ECO:0000259" key="10">
    <source>
        <dbReference type="PROSITE" id="PS50893"/>
    </source>
</evidence>
<evidence type="ECO:0000256" key="1">
    <source>
        <dbReference type="ARBA" id="ARBA00004141"/>
    </source>
</evidence>
<feature type="transmembrane region" description="Helical" evidence="9">
    <location>
        <begin position="916"/>
        <end position="941"/>
    </location>
</feature>
<name>A0ABP0TTE3_9BRYO</name>
<evidence type="ECO:0000256" key="9">
    <source>
        <dbReference type="SAM" id="Phobius"/>
    </source>
</evidence>
<feature type="transmembrane region" description="Helical" evidence="9">
    <location>
        <begin position="953"/>
        <end position="974"/>
    </location>
</feature>
<dbReference type="PROSITE" id="PS50893">
    <property type="entry name" value="ABC_TRANSPORTER_2"/>
    <property type="match status" value="2"/>
</dbReference>
<evidence type="ECO:0000313" key="11">
    <source>
        <dbReference type="EMBL" id="CAK9204526.1"/>
    </source>
</evidence>
<protein>
    <recommendedName>
        <fullName evidence="10">ABC transporter domain-containing protein</fullName>
    </recommendedName>
</protein>
<keyword evidence="6 9" id="KW-1133">Transmembrane helix</keyword>
<feature type="transmembrane region" description="Helical" evidence="9">
    <location>
        <begin position="1743"/>
        <end position="1763"/>
    </location>
</feature>
<dbReference type="Pfam" id="PF00005">
    <property type="entry name" value="ABC_tran"/>
    <property type="match status" value="2"/>
</dbReference>
<dbReference type="SMART" id="SM00382">
    <property type="entry name" value="AAA"/>
    <property type="match status" value="2"/>
</dbReference>
<feature type="compositionally biased region" description="Low complexity" evidence="8">
    <location>
        <begin position="145"/>
        <end position="156"/>
    </location>
</feature>
<feature type="compositionally biased region" description="Polar residues" evidence="8">
    <location>
        <begin position="227"/>
        <end position="237"/>
    </location>
</feature>
<feature type="transmembrane region" description="Helical" evidence="9">
    <location>
        <begin position="986"/>
        <end position="1007"/>
    </location>
</feature>
<dbReference type="InterPro" id="IPR027417">
    <property type="entry name" value="P-loop_NTPase"/>
</dbReference>
<evidence type="ECO:0000313" key="12">
    <source>
        <dbReference type="Proteomes" id="UP001497512"/>
    </source>
</evidence>
<evidence type="ECO:0000256" key="8">
    <source>
        <dbReference type="SAM" id="MobiDB-lite"/>
    </source>
</evidence>
<keyword evidence="2" id="KW-0813">Transport</keyword>
<dbReference type="InterPro" id="IPR003439">
    <property type="entry name" value="ABC_transporter-like_ATP-bd"/>
</dbReference>
<evidence type="ECO:0000256" key="5">
    <source>
        <dbReference type="ARBA" id="ARBA00022840"/>
    </source>
</evidence>
<dbReference type="PANTHER" id="PTHR19241">
    <property type="entry name" value="ATP-BINDING CASSETTE TRANSPORTER"/>
    <property type="match status" value="1"/>
</dbReference>
<comment type="subcellular location">
    <subcellularLocation>
        <location evidence="1">Membrane</location>
        <topology evidence="1">Multi-pass membrane protein</topology>
    </subcellularLocation>
</comment>
<feature type="compositionally biased region" description="Polar residues" evidence="8">
    <location>
        <begin position="1"/>
        <end position="10"/>
    </location>
</feature>
<keyword evidence="7 9" id="KW-0472">Membrane</keyword>
<dbReference type="Proteomes" id="UP001497512">
    <property type="component" value="Chromosome 14"/>
</dbReference>
<evidence type="ECO:0000256" key="4">
    <source>
        <dbReference type="ARBA" id="ARBA00022741"/>
    </source>
</evidence>
<dbReference type="Pfam" id="PF01061">
    <property type="entry name" value="ABC2_membrane"/>
    <property type="match status" value="2"/>
</dbReference>
<feature type="transmembrane region" description="Helical" evidence="9">
    <location>
        <begin position="1604"/>
        <end position="1627"/>
    </location>
</feature>